<dbReference type="FunFam" id="3.40.1170.60:FF:000001">
    <property type="entry name" value="DNA polymerase IV"/>
    <property type="match status" value="1"/>
</dbReference>
<dbReference type="GO" id="GO:0003684">
    <property type="term" value="F:damaged DNA binding"/>
    <property type="evidence" value="ECO:0007669"/>
    <property type="project" value="InterPro"/>
</dbReference>
<dbReference type="EMBL" id="FNNC01000003">
    <property type="protein sequence ID" value="SDW57420.1"/>
    <property type="molecule type" value="Genomic_DNA"/>
</dbReference>
<dbReference type="Pfam" id="PF21999">
    <property type="entry name" value="IMS_HHH_1"/>
    <property type="match status" value="1"/>
</dbReference>
<dbReference type="Proteomes" id="UP000199488">
    <property type="component" value="Unassembled WGS sequence"/>
</dbReference>
<protein>
    <recommendedName>
        <fullName evidence="16">DNA polymerase IV</fullName>
        <shortName evidence="16">Pol IV</shortName>
        <ecNumber evidence="16">2.7.7.7</ecNumber>
    </recommendedName>
</protein>
<evidence type="ECO:0000256" key="7">
    <source>
        <dbReference type="ARBA" id="ARBA00022695"/>
    </source>
</evidence>
<evidence type="ECO:0000256" key="1">
    <source>
        <dbReference type="ARBA" id="ARBA00004496"/>
    </source>
</evidence>
<dbReference type="Gene3D" id="1.10.150.20">
    <property type="entry name" value="5' to 3' exonuclease, C-terminal subdomain"/>
    <property type="match status" value="1"/>
</dbReference>
<keyword evidence="11 16" id="KW-0460">Magnesium</keyword>
<dbReference type="CDD" id="cd03586">
    <property type="entry name" value="PolY_Pol_IV_kappa"/>
    <property type="match status" value="1"/>
</dbReference>
<dbReference type="InterPro" id="IPR017961">
    <property type="entry name" value="DNA_pol_Y-fam_little_finger"/>
</dbReference>
<dbReference type="GO" id="GO:0006261">
    <property type="term" value="P:DNA-templated DNA replication"/>
    <property type="evidence" value="ECO:0007669"/>
    <property type="project" value="UniProtKB-UniRule"/>
</dbReference>
<keyword evidence="4 16" id="KW-0515">Mutator protein</keyword>
<dbReference type="SUPFAM" id="SSF100879">
    <property type="entry name" value="Lesion bypass DNA polymerase (Y-family), little finger domain"/>
    <property type="match status" value="1"/>
</dbReference>
<dbReference type="GO" id="GO:0003887">
    <property type="term" value="F:DNA-directed DNA polymerase activity"/>
    <property type="evidence" value="ECO:0007669"/>
    <property type="project" value="UniProtKB-UniRule"/>
</dbReference>
<dbReference type="InterPro" id="IPR001126">
    <property type="entry name" value="UmuC"/>
</dbReference>
<dbReference type="GO" id="GO:0000287">
    <property type="term" value="F:magnesium ion binding"/>
    <property type="evidence" value="ECO:0007669"/>
    <property type="project" value="UniProtKB-UniRule"/>
</dbReference>
<evidence type="ECO:0000256" key="4">
    <source>
        <dbReference type="ARBA" id="ARBA00022457"/>
    </source>
</evidence>
<keyword evidence="19" id="KW-1185">Reference proteome</keyword>
<dbReference type="RefSeq" id="WP_091613969.1">
    <property type="nucleotide sequence ID" value="NZ_FNNC01000003.1"/>
</dbReference>
<evidence type="ECO:0000256" key="6">
    <source>
        <dbReference type="ARBA" id="ARBA00022679"/>
    </source>
</evidence>
<organism evidence="18 19">
    <name type="scientific">Marinococcus luteus</name>
    <dbReference type="NCBI Taxonomy" id="1122204"/>
    <lineage>
        <taxon>Bacteria</taxon>
        <taxon>Bacillati</taxon>
        <taxon>Bacillota</taxon>
        <taxon>Bacilli</taxon>
        <taxon>Bacillales</taxon>
        <taxon>Bacillaceae</taxon>
        <taxon>Marinococcus</taxon>
    </lineage>
</organism>
<accession>A0A1H2UMW9</accession>
<dbReference type="GO" id="GO:0005829">
    <property type="term" value="C:cytosol"/>
    <property type="evidence" value="ECO:0007669"/>
    <property type="project" value="TreeGrafter"/>
</dbReference>
<evidence type="ECO:0000256" key="8">
    <source>
        <dbReference type="ARBA" id="ARBA00022705"/>
    </source>
</evidence>
<proteinExistence type="inferred from homology"/>
<dbReference type="Pfam" id="PF00817">
    <property type="entry name" value="IMS"/>
    <property type="match status" value="1"/>
</dbReference>
<dbReference type="Gene3D" id="3.30.70.270">
    <property type="match status" value="1"/>
</dbReference>
<evidence type="ECO:0000256" key="2">
    <source>
        <dbReference type="ARBA" id="ARBA00010945"/>
    </source>
</evidence>
<dbReference type="STRING" id="1122204.SAMN05421781_1799"/>
<evidence type="ECO:0000259" key="17">
    <source>
        <dbReference type="PROSITE" id="PS50173"/>
    </source>
</evidence>
<dbReference type="InterPro" id="IPR053848">
    <property type="entry name" value="IMS_HHH_1"/>
</dbReference>
<comment type="catalytic activity">
    <reaction evidence="15 16">
        <text>DNA(n) + a 2'-deoxyribonucleoside 5'-triphosphate = DNA(n+1) + diphosphate</text>
        <dbReference type="Rhea" id="RHEA:22508"/>
        <dbReference type="Rhea" id="RHEA-COMP:17339"/>
        <dbReference type="Rhea" id="RHEA-COMP:17340"/>
        <dbReference type="ChEBI" id="CHEBI:33019"/>
        <dbReference type="ChEBI" id="CHEBI:61560"/>
        <dbReference type="ChEBI" id="CHEBI:173112"/>
        <dbReference type="EC" id="2.7.7.7"/>
    </reaction>
</comment>
<feature type="active site" evidence="16">
    <location>
        <position position="111"/>
    </location>
</feature>
<evidence type="ECO:0000256" key="5">
    <source>
        <dbReference type="ARBA" id="ARBA00022490"/>
    </source>
</evidence>
<evidence type="ECO:0000313" key="18">
    <source>
        <dbReference type="EMBL" id="SDW57420.1"/>
    </source>
</evidence>
<evidence type="ECO:0000313" key="19">
    <source>
        <dbReference type="Proteomes" id="UP000199488"/>
    </source>
</evidence>
<dbReference type="NCBIfam" id="NF002677">
    <property type="entry name" value="PRK02406.1"/>
    <property type="match status" value="1"/>
</dbReference>
<sequence>MKQEQQKLRKIIHIDMDAFFASIEQRDQPRLRNKPLVVGGSPWSRGVVATCSYEARPYGIHSAMSSYEAYRRCPEAIFIKGNMEKYKEVSREIMNIFHDCTDLVEPLSLDEAYLDVTENHWNIPSATLAAKEIRRMIYQTTGLTASAGVSYNKFLAKAASDYNKPDGLTVITPDRAEAFVKALPIGDFRGVGKVTKRKFDSLGIQTGEGLQQLSEERLVELFHKQGHVFYRQARGLDERPVNPERERKSLGKETTLSQDLLLVQDMLPVIEELLDQVLARLRKDGIRTKCIVLKIKFADFQQITRRSTLEHPSNDHAELLEALRSLLEEGTSGGDPVRLLGVTASEFYGPGEVTGGRGKVYKTVNYEQLRLF</sequence>
<keyword evidence="8 16" id="KW-0235">DNA replication</keyword>
<dbReference type="InterPro" id="IPR043128">
    <property type="entry name" value="Rev_trsase/Diguanyl_cyclase"/>
</dbReference>
<dbReference type="Pfam" id="PF11799">
    <property type="entry name" value="IMS_C"/>
    <property type="match status" value="1"/>
</dbReference>
<comment type="similarity">
    <text evidence="2 16">Belongs to the DNA polymerase type-Y family.</text>
</comment>
<keyword evidence="6 16" id="KW-0808">Transferase</keyword>
<gene>
    <name evidence="16" type="primary">dinB</name>
    <name evidence="18" type="ORF">SAMN05421781_1799</name>
</gene>
<feature type="site" description="Substrate discrimination" evidence="16">
    <location>
        <position position="20"/>
    </location>
</feature>
<keyword evidence="7 16" id="KW-0548">Nucleotidyltransferase</keyword>
<keyword evidence="14 16" id="KW-0234">DNA repair</keyword>
<keyword evidence="12 16" id="KW-0239">DNA-directed DNA polymerase</keyword>
<evidence type="ECO:0000256" key="16">
    <source>
        <dbReference type="HAMAP-Rule" id="MF_01113"/>
    </source>
</evidence>
<dbReference type="Gene3D" id="3.30.1490.100">
    <property type="entry name" value="DNA polymerase, Y-family, little finger domain"/>
    <property type="match status" value="1"/>
</dbReference>
<feature type="binding site" evidence="16">
    <location>
        <position position="110"/>
    </location>
    <ligand>
        <name>Mg(2+)</name>
        <dbReference type="ChEBI" id="CHEBI:18420"/>
    </ligand>
</feature>
<keyword evidence="9 16" id="KW-0479">Metal-binding</keyword>
<dbReference type="PANTHER" id="PTHR11076">
    <property type="entry name" value="DNA REPAIR POLYMERASE UMUC / TRANSFERASE FAMILY MEMBER"/>
    <property type="match status" value="1"/>
</dbReference>
<dbReference type="SUPFAM" id="SSF56672">
    <property type="entry name" value="DNA/RNA polymerases"/>
    <property type="match status" value="1"/>
</dbReference>
<dbReference type="InterPro" id="IPR022880">
    <property type="entry name" value="DNApol_IV"/>
</dbReference>
<comment type="subunit">
    <text evidence="3 16">Monomer.</text>
</comment>
<dbReference type="GO" id="GO:0006281">
    <property type="term" value="P:DNA repair"/>
    <property type="evidence" value="ECO:0007669"/>
    <property type="project" value="UniProtKB-UniRule"/>
</dbReference>
<name>A0A1H2UMW9_9BACI</name>
<dbReference type="InterPro" id="IPR036775">
    <property type="entry name" value="DNA_pol_Y-fam_lit_finger_sf"/>
</dbReference>
<evidence type="ECO:0000256" key="12">
    <source>
        <dbReference type="ARBA" id="ARBA00022932"/>
    </source>
</evidence>
<dbReference type="PROSITE" id="PS50173">
    <property type="entry name" value="UMUC"/>
    <property type="match status" value="1"/>
</dbReference>
<comment type="subcellular location">
    <subcellularLocation>
        <location evidence="1 16">Cytoplasm</location>
    </subcellularLocation>
</comment>
<reference evidence="18 19" key="1">
    <citation type="submission" date="2016-10" db="EMBL/GenBank/DDBJ databases">
        <authorList>
            <person name="de Groot N.N."/>
        </authorList>
    </citation>
    <scope>NUCLEOTIDE SEQUENCE [LARGE SCALE GENOMIC DNA]</scope>
    <source>
        <strain evidence="18 19">DSM 23126</strain>
    </source>
</reference>
<dbReference type="HAMAP" id="MF_01113">
    <property type="entry name" value="DNApol_IV"/>
    <property type="match status" value="1"/>
</dbReference>
<dbReference type="OrthoDB" id="9808813at2"/>
<dbReference type="FunFam" id="3.30.1490.100:FF:000004">
    <property type="entry name" value="DNA polymerase IV"/>
    <property type="match status" value="1"/>
</dbReference>
<dbReference type="InterPro" id="IPR043502">
    <property type="entry name" value="DNA/RNA_pol_sf"/>
</dbReference>
<evidence type="ECO:0000256" key="10">
    <source>
        <dbReference type="ARBA" id="ARBA00022763"/>
    </source>
</evidence>
<comment type="function">
    <text evidence="16">Poorly processive, error-prone DNA polymerase involved in untargeted mutagenesis. Copies undamaged DNA at stalled replication forks, which arise in vivo from mismatched or misaligned primer ends. These misaligned primers can be extended by PolIV. Exhibits no 3'-5' exonuclease (proofreading) activity. May be involved in translesional synthesis, in conjunction with the beta clamp from PolIII.</text>
</comment>
<feature type="binding site" evidence="16">
    <location>
        <position position="15"/>
    </location>
    <ligand>
        <name>Mg(2+)</name>
        <dbReference type="ChEBI" id="CHEBI:18420"/>
    </ligand>
</feature>
<keyword evidence="10 16" id="KW-0227">DNA damage</keyword>
<keyword evidence="5 16" id="KW-0963">Cytoplasm</keyword>
<dbReference type="AlphaFoldDB" id="A0A1H2UMW9"/>
<dbReference type="EC" id="2.7.7.7" evidence="16"/>
<evidence type="ECO:0000256" key="15">
    <source>
        <dbReference type="ARBA" id="ARBA00049244"/>
    </source>
</evidence>
<keyword evidence="13 16" id="KW-0238">DNA-binding</keyword>
<evidence type="ECO:0000256" key="14">
    <source>
        <dbReference type="ARBA" id="ARBA00023204"/>
    </source>
</evidence>
<dbReference type="Gene3D" id="3.40.1170.60">
    <property type="match status" value="1"/>
</dbReference>
<dbReference type="InterPro" id="IPR050116">
    <property type="entry name" value="DNA_polymerase-Y"/>
</dbReference>
<dbReference type="GO" id="GO:0009432">
    <property type="term" value="P:SOS response"/>
    <property type="evidence" value="ECO:0007669"/>
    <property type="project" value="TreeGrafter"/>
</dbReference>
<dbReference type="GO" id="GO:0042276">
    <property type="term" value="P:error-prone translesion synthesis"/>
    <property type="evidence" value="ECO:0007669"/>
    <property type="project" value="TreeGrafter"/>
</dbReference>
<evidence type="ECO:0000256" key="13">
    <source>
        <dbReference type="ARBA" id="ARBA00023125"/>
    </source>
</evidence>
<evidence type="ECO:0000256" key="3">
    <source>
        <dbReference type="ARBA" id="ARBA00011245"/>
    </source>
</evidence>
<evidence type="ECO:0000256" key="9">
    <source>
        <dbReference type="ARBA" id="ARBA00022723"/>
    </source>
</evidence>
<evidence type="ECO:0000256" key="11">
    <source>
        <dbReference type="ARBA" id="ARBA00022842"/>
    </source>
</evidence>
<dbReference type="PANTHER" id="PTHR11076:SF33">
    <property type="entry name" value="DNA POLYMERASE KAPPA"/>
    <property type="match status" value="1"/>
</dbReference>
<comment type="cofactor">
    <cofactor evidence="16">
        <name>Mg(2+)</name>
        <dbReference type="ChEBI" id="CHEBI:18420"/>
    </cofactor>
    <text evidence="16">Binds 2 magnesium ions per subunit.</text>
</comment>
<feature type="domain" description="UmuC" evidence="17">
    <location>
        <begin position="11"/>
        <end position="192"/>
    </location>
</feature>